<dbReference type="RefSeq" id="WP_190420453.1">
    <property type="nucleotide sequence ID" value="NZ_JAAOCA010000012.1"/>
</dbReference>
<feature type="compositionally biased region" description="Polar residues" evidence="1">
    <location>
        <begin position="103"/>
        <end position="127"/>
    </location>
</feature>
<feature type="compositionally biased region" description="Polar residues" evidence="1">
    <location>
        <begin position="54"/>
        <end position="71"/>
    </location>
</feature>
<feature type="compositionally biased region" description="Low complexity" evidence="1">
    <location>
        <begin position="133"/>
        <end position="212"/>
    </location>
</feature>
<feature type="compositionally biased region" description="Low complexity" evidence="1">
    <location>
        <begin position="221"/>
        <end position="230"/>
    </location>
</feature>
<evidence type="ECO:0000256" key="1">
    <source>
        <dbReference type="SAM" id="MobiDB-lite"/>
    </source>
</evidence>
<evidence type="ECO:0000313" key="2">
    <source>
        <dbReference type="EMBL" id="MBD1599285.1"/>
    </source>
</evidence>
<accession>A0ABR7Z1C7</accession>
<feature type="region of interest" description="Disordered" evidence="1">
    <location>
        <begin position="1"/>
        <end position="71"/>
    </location>
</feature>
<dbReference type="EMBL" id="JAAOCA010000012">
    <property type="protein sequence ID" value="MBD1599285.1"/>
    <property type="molecule type" value="Genomic_DNA"/>
</dbReference>
<comment type="caution">
    <text evidence="2">The sequence shown here is derived from an EMBL/GenBank/DDBJ whole genome shotgun (WGS) entry which is preliminary data.</text>
</comment>
<organism evidence="2 3">
    <name type="scientific">Pseudomonas typographi</name>
    <dbReference type="NCBI Taxonomy" id="2715964"/>
    <lineage>
        <taxon>Bacteria</taxon>
        <taxon>Pseudomonadati</taxon>
        <taxon>Pseudomonadota</taxon>
        <taxon>Gammaproteobacteria</taxon>
        <taxon>Pseudomonadales</taxon>
        <taxon>Pseudomonadaceae</taxon>
        <taxon>Pseudomonas</taxon>
    </lineage>
</organism>
<keyword evidence="3" id="KW-1185">Reference proteome</keyword>
<dbReference type="Proteomes" id="UP000805841">
    <property type="component" value="Unassembled WGS sequence"/>
</dbReference>
<gene>
    <name evidence="2" type="ORF">HAQ05_11295</name>
</gene>
<protein>
    <submittedName>
        <fullName evidence="2">Uncharacterized protein</fullName>
    </submittedName>
</protein>
<evidence type="ECO:0000313" key="3">
    <source>
        <dbReference type="Proteomes" id="UP000805841"/>
    </source>
</evidence>
<proteinExistence type="predicted"/>
<sequence length="418" mass="42657">MSVQVISPSTHIPLDLGNDSGPPREPQAQPLGDSSKVSWADSGGAVNFGKASDQPATSDASQRSGMSSQQQTIAQLLKAILEQIGPLLQYLQQLNQNADGATDSDSGNKGSQAIGSKASTAGDSQPAITYPDTSSQNAQATQPAAATQAESTAATQPESTAATQPANTAATQPESTAATQPASTAATQPASTAATQPASTAATQPASTPTPAVADTDKDSGQVNGAAGASSVGGGPVAGSGPRTFNVTNNQDQAIKIGQFDKNDKLVGELSLQPGQTGQMKYENDFTGLLKQADADGNYKPDASRLEFYNGFINTSDIDGRNASIYATDHKGFEVGDKKSIADGAPEGTVSTDSAGNKTVAGWYDGSTPAMRDGGAYMVGQLGTGMTYMHPTDDQLGDGQNPMRHTDAMTLDVMFGKA</sequence>
<reference evidence="2 3" key="1">
    <citation type="journal article" date="2020" name="Insects">
        <title>Bacteria Belonging to Pseudomonas typographi sp. nov. from the Bark Beetle Ips typographus Have Genomic Potential to Aid in the Host Ecology.</title>
        <authorList>
            <person name="Peral-Aranega E."/>
            <person name="Saati-Santamaria Z."/>
            <person name="Kolarik M."/>
            <person name="Rivas R."/>
            <person name="Garcia-Fraile P."/>
        </authorList>
    </citation>
    <scope>NUCLEOTIDE SEQUENCE [LARGE SCALE GENOMIC DNA]</scope>
    <source>
        <strain evidence="2 3">CA3A</strain>
    </source>
</reference>
<name>A0ABR7Z1C7_9PSED</name>
<feature type="region of interest" description="Disordered" evidence="1">
    <location>
        <begin position="98"/>
        <end position="247"/>
    </location>
</feature>
<feature type="compositionally biased region" description="Polar residues" evidence="1">
    <location>
        <begin position="1"/>
        <end position="10"/>
    </location>
</feature>